<sequence length="301" mass="33786">MDLKLLQVFNAVHSEGSVSRAADRLGLSQPAISHALRRLRLELKDPLFVRVPGGVAPTPKGERLAFSVAHALAGLEKAIHEASHFDPPTSERTFRLYMTDIGELTFLPYIMEALQAQAPRLRVEVDQVALTQIMPALESGALDLAIGYLPRLSEVAQHTIVVERYVAVVGKHHPLANETREPSLLHRLDYAVVRSHSETRRQLERLQLEDRVRLTLPHFLVLPALLARTDLATLVPYRLARHFVEHDEAVILDGLFESSPLEVGLHWYWRMENDPGHRWLRELIIGLFDETGGGAAHPAGR</sequence>
<dbReference type="Gene3D" id="3.40.190.10">
    <property type="entry name" value="Periplasmic binding protein-like II"/>
    <property type="match status" value="2"/>
</dbReference>
<proteinExistence type="inferred from homology"/>
<keyword evidence="4" id="KW-0804">Transcription</keyword>
<dbReference type="PROSITE" id="PS50931">
    <property type="entry name" value="HTH_LYSR"/>
    <property type="match status" value="1"/>
</dbReference>
<feature type="domain" description="HTH lysR-type" evidence="5">
    <location>
        <begin position="1"/>
        <end position="58"/>
    </location>
</feature>
<evidence type="ECO:0000256" key="3">
    <source>
        <dbReference type="ARBA" id="ARBA00023125"/>
    </source>
</evidence>
<dbReference type="InterPro" id="IPR050389">
    <property type="entry name" value="LysR-type_TF"/>
</dbReference>
<dbReference type="InterPro" id="IPR005119">
    <property type="entry name" value="LysR_subst-bd"/>
</dbReference>
<evidence type="ECO:0000256" key="1">
    <source>
        <dbReference type="ARBA" id="ARBA00009437"/>
    </source>
</evidence>
<comment type="similarity">
    <text evidence="1">Belongs to the LysR transcriptional regulatory family.</text>
</comment>
<dbReference type="GO" id="GO:0003700">
    <property type="term" value="F:DNA-binding transcription factor activity"/>
    <property type="evidence" value="ECO:0007669"/>
    <property type="project" value="InterPro"/>
</dbReference>
<evidence type="ECO:0000313" key="6">
    <source>
        <dbReference type="EMBL" id="TDN57167.1"/>
    </source>
</evidence>
<keyword evidence="3 6" id="KW-0238">DNA-binding</keyword>
<protein>
    <submittedName>
        <fullName evidence="6">DNA-binding transcriptional LysR family regulator</fullName>
    </submittedName>
</protein>
<dbReference type="GO" id="GO:0003677">
    <property type="term" value="F:DNA binding"/>
    <property type="evidence" value="ECO:0007669"/>
    <property type="project" value="UniProtKB-KW"/>
</dbReference>
<comment type="caution">
    <text evidence="6">The sequence shown here is derived from an EMBL/GenBank/DDBJ whole genome shotgun (WGS) entry which is preliminary data.</text>
</comment>
<evidence type="ECO:0000259" key="5">
    <source>
        <dbReference type="PROSITE" id="PS50931"/>
    </source>
</evidence>
<dbReference type="EMBL" id="SNVV01000001">
    <property type="protein sequence ID" value="TDN57167.1"/>
    <property type="molecule type" value="Genomic_DNA"/>
</dbReference>
<dbReference type="SUPFAM" id="SSF53850">
    <property type="entry name" value="Periplasmic binding protein-like II"/>
    <property type="match status" value="1"/>
</dbReference>
<dbReference type="InterPro" id="IPR036388">
    <property type="entry name" value="WH-like_DNA-bd_sf"/>
</dbReference>
<accession>A0A4R6EI91</accession>
<dbReference type="PRINTS" id="PR00039">
    <property type="entry name" value="HTHLYSR"/>
</dbReference>
<evidence type="ECO:0000256" key="2">
    <source>
        <dbReference type="ARBA" id="ARBA00023015"/>
    </source>
</evidence>
<dbReference type="Gene3D" id="1.10.10.10">
    <property type="entry name" value="Winged helix-like DNA-binding domain superfamily/Winged helix DNA-binding domain"/>
    <property type="match status" value="1"/>
</dbReference>
<name>A0A4R6EI91_9RHOO</name>
<keyword evidence="7" id="KW-1185">Reference proteome</keyword>
<dbReference type="CDD" id="cd08459">
    <property type="entry name" value="PBP2_DntR_NahR_LinR_like"/>
    <property type="match status" value="1"/>
</dbReference>
<evidence type="ECO:0000313" key="7">
    <source>
        <dbReference type="Proteomes" id="UP000295129"/>
    </source>
</evidence>
<dbReference type="InterPro" id="IPR000847">
    <property type="entry name" value="LysR_HTH_N"/>
</dbReference>
<dbReference type="Pfam" id="PF03466">
    <property type="entry name" value="LysR_substrate"/>
    <property type="match status" value="1"/>
</dbReference>
<dbReference type="PANTHER" id="PTHR30118">
    <property type="entry name" value="HTH-TYPE TRANSCRIPTIONAL REGULATOR LEUO-RELATED"/>
    <property type="match status" value="1"/>
</dbReference>
<dbReference type="InterPro" id="IPR036390">
    <property type="entry name" value="WH_DNA-bd_sf"/>
</dbReference>
<dbReference type="RefSeq" id="WP_162851642.1">
    <property type="nucleotide sequence ID" value="NZ_SNVV01000001.1"/>
</dbReference>
<dbReference type="AlphaFoldDB" id="A0A4R6EI91"/>
<gene>
    <name evidence="6" type="ORF">C7389_101553</name>
</gene>
<organism evidence="6 7">
    <name type="scientific">Azoarcus indigens</name>
    <dbReference type="NCBI Taxonomy" id="29545"/>
    <lineage>
        <taxon>Bacteria</taxon>
        <taxon>Pseudomonadati</taxon>
        <taxon>Pseudomonadota</taxon>
        <taxon>Betaproteobacteria</taxon>
        <taxon>Rhodocyclales</taxon>
        <taxon>Zoogloeaceae</taxon>
        <taxon>Azoarcus</taxon>
    </lineage>
</organism>
<keyword evidence="2" id="KW-0805">Transcription regulation</keyword>
<dbReference type="Pfam" id="PF00126">
    <property type="entry name" value="HTH_1"/>
    <property type="match status" value="1"/>
</dbReference>
<reference evidence="6 7" key="1">
    <citation type="submission" date="2019-03" db="EMBL/GenBank/DDBJ databases">
        <title>Genomic Encyclopedia of Type Strains, Phase IV (KMG-IV): sequencing the most valuable type-strain genomes for metagenomic binning, comparative biology and taxonomic classification.</title>
        <authorList>
            <person name="Goeker M."/>
        </authorList>
    </citation>
    <scope>NUCLEOTIDE SEQUENCE [LARGE SCALE GENOMIC DNA]</scope>
    <source>
        <strain evidence="6 7">DSM 12121</strain>
    </source>
</reference>
<dbReference type="SUPFAM" id="SSF46785">
    <property type="entry name" value="Winged helix' DNA-binding domain"/>
    <property type="match status" value="1"/>
</dbReference>
<evidence type="ECO:0000256" key="4">
    <source>
        <dbReference type="ARBA" id="ARBA00023163"/>
    </source>
</evidence>
<dbReference type="PANTHER" id="PTHR30118:SF15">
    <property type="entry name" value="TRANSCRIPTIONAL REGULATORY PROTEIN"/>
    <property type="match status" value="1"/>
</dbReference>
<dbReference type="Proteomes" id="UP000295129">
    <property type="component" value="Unassembled WGS sequence"/>
</dbReference>